<evidence type="ECO:0000313" key="9">
    <source>
        <dbReference type="Proteomes" id="UP000371041"/>
    </source>
</evidence>
<comment type="similarity">
    <text evidence="2 6">Belongs to the zinc-containing alcohol dehydrogenase family.</text>
</comment>
<dbReference type="PANTHER" id="PTHR43161:SF9">
    <property type="entry name" value="SORBITOL DEHYDROGENASE"/>
    <property type="match status" value="1"/>
</dbReference>
<dbReference type="InterPro" id="IPR013149">
    <property type="entry name" value="ADH-like_C"/>
</dbReference>
<evidence type="ECO:0000256" key="1">
    <source>
        <dbReference type="ARBA" id="ARBA00001947"/>
    </source>
</evidence>
<dbReference type="Pfam" id="PF08240">
    <property type="entry name" value="ADH_N"/>
    <property type="match status" value="1"/>
</dbReference>
<dbReference type="Pfam" id="PF00107">
    <property type="entry name" value="ADH_zinc_N"/>
    <property type="match status" value="1"/>
</dbReference>
<dbReference type="InterPro" id="IPR002328">
    <property type="entry name" value="ADH_Zn_CS"/>
</dbReference>
<organism evidence="8 9">
    <name type="scientific">Allosaccharopolyspora coralli</name>
    <dbReference type="NCBI Taxonomy" id="2665642"/>
    <lineage>
        <taxon>Bacteria</taxon>
        <taxon>Bacillati</taxon>
        <taxon>Actinomycetota</taxon>
        <taxon>Actinomycetes</taxon>
        <taxon>Pseudonocardiales</taxon>
        <taxon>Pseudonocardiaceae</taxon>
        <taxon>Allosaccharopolyspora</taxon>
    </lineage>
</organism>
<evidence type="ECO:0000256" key="3">
    <source>
        <dbReference type="ARBA" id="ARBA00022723"/>
    </source>
</evidence>
<evidence type="ECO:0000259" key="7">
    <source>
        <dbReference type="SMART" id="SM00829"/>
    </source>
</evidence>
<evidence type="ECO:0000256" key="4">
    <source>
        <dbReference type="ARBA" id="ARBA00022833"/>
    </source>
</evidence>
<dbReference type="KEGG" id="sace:GIY23_15165"/>
<dbReference type="Gene3D" id="3.90.180.10">
    <property type="entry name" value="Medium-chain alcohol dehydrogenases, catalytic domain"/>
    <property type="match status" value="1"/>
</dbReference>
<dbReference type="Gene3D" id="3.40.50.720">
    <property type="entry name" value="NAD(P)-binding Rossmann-like Domain"/>
    <property type="match status" value="1"/>
</dbReference>
<dbReference type="RefSeq" id="WP_154077257.1">
    <property type="nucleotide sequence ID" value="NZ_CP045929.1"/>
</dbReference>
<protein>
    <submittedName>
        <fullName evidence="8">Alcohol dehydrogenase catalytic domain-containing protein</fullName>
    </submittedName>
</protein>
<dbReference type="SUPFAM" id="SSF50129">
    <property type="entry name" value="GroES-like"/>
    <property type="match status" value="1"/>
</dbReference>
<keyword evidence="5" id="KW-0560">Oxidoreductase</keyword>
<evidence type="ECO:0000313" key="8">
    <source>
        <dbReference type="EMBL" id="QGK70675.1"/>
    </source>
</evidence>
<comment type="cofactor">
    <cofactor evidence="1 6">
        <name>Zn(2+)</name>
        <dbReference type="ChEBI" id="CHEBI:29105"/>
    </cofactor>
</comment>
<keyword evidence="4 6" id="KW-0862">Zinc</keyword>
<dbReference type="AlphaFoldDB" id="A0A5Q3QGL6"/>
<evidence type="ECO:0000256" key="2">
    <source>
        <dbReference type="ARBA" id="ARBA00008072"/>
    </source>
</evidence>
<name>A0A5Q3QGL6_9PSEU</name>
<dbReference type="InterPro" id="IPR011032">
    <property type="entry name" value="GroES-like_sf"/>
</dbReference>
<dbReference type="SUPFAM" id="SSF51735">
    <property type="entry name" value="NAD(P)-binding Rossmann-fold domains"/>
    <property type="match status" value="1"/>
</dbReference>
<dbReference type="InterPro" id="IPR036291">
    <property type="entry name" value="NAD(P)-bd_dom_sf"/>
</dbReference>
<keyword evidence="3 6" id="KW-0479">Metal-binding</keyword>
<accession>A0A5Q3QGL6</accession>
<reference evidence="9" key="1">
    <citation type="submission" date="2019-11" db="EMBL/GenBank/DDBJ databases">
        <title>The complete genome sequence of Saccharopolyspora sp. E2A.</title>
        <authorList>
            <person name="Zhang G."/>
        </authorList>
    </citation>
    <scope>NUCLEOTIDE SEQUENCE [LARGE SCALE GENOMIC DNA]</scope>
    <source>
        <strain evidence="9">E2A</strain>
    </source>
</reference>
<dbReference type="GO" id="GO:0008270">
    <property type="term" value="F:zinc ion binding"/>
    <property type="evidence" value="ECO:0007669"/>
    <property type="project" value="InterPro"/>
</dbReference>
<gene>
    <name evidence="8" type="ORF">GIY23_15165</name>
</gene>
<sequence length="341" mass="35534">MTNELAAVLHDARDLRIEEIPPEPLHAGAVRVTVAATGLCGSDLHYYADGRNGPNVLRSPTVLGHETAGVVSEVAPDADPELLGTLVAVEPARPCRRCPTCVSGRYNLCPSGRCFGSPPTHGTVRDTVVADSELVHRVPPGMDVTEAALVEPLAVVCWAAHRAEITSGSRVLITGAGPIGQLAVAAARAAGAARIVLGDVAPDRLASATGAGADEVVDLRDGDPGVEFTQLLECSGSPEALSTVNSLVPGGTAALVGVPAPRPPAPELLVTAQRWEIDVRGCFRYGPGAFATAVSLVDRGRVDLARLLTARFPLHRADEAVRTALDDRRHLKIAVMARENA</sequence>
<dbReference type="EMBL" id="CP045929">
    <property type="protein sequence ID" value="QGK70675.1"/>
    <property type="molecule type" value="Genomic_DNA"/>
</dbReference>
<dbReference type="SMART" id="SM00829">
    <property type="entry name" value="PKS_ER"/>
    <property type="match status" value="1"/>
</dbReference>
<feature type="domain" description="Enoyl reductase (ER)" evidence="7">
    <location>
        <begin position="10"/>
        <end position="335"/>
    </location>
</feature>
<evidence type="ECO:0000256" key="6">
    <source>
        <dbReference type="RuleBase" id="RU361277"/>
    </source>
</evidence>
<keyword evidence="9" id="KW-1185">Reference proteome</keyword>
<dbReference type="InterPro" id="IPR013154">
    <property type="entry name" value="ADH-like_N"/>
</dbReference>
<dbReference type="InterPro" id="IPR020843">
    <property type="entry name" value="ER"/>
</dbReference>
<dbReference type="PANTHER" id="PTHR43161">
    <property type="entry name" value="SORBITOL DEHYDROGENASE"/>
    <property type="match status" value="1"/>
</dbReference>
<dbReference type="GO" id="GO:0016491">
    <property type="term" value="F:oxidoreductase activity"/>
    <property type="evidence" value="ECO:0007669"/>
    <property type="project" value="UniProtKB-KW"/>
</dbReference>
<evidence type="ECO:0000256" key="5">
    <source>
        <dbReference type="ARBA" id="ARBA00023002"/>
    </source>
</evidence>
<dbReference type="Proteomes" id="UP000371041">
    <property type="component" value="Chromosome"/>
</dbReference>
<dbReference type="PROSITE" id="PS00059">
    <property type="entry name" value="ADH_ZINC"/>
    <property type="match status" value="1"/>
</dbReference>
<proteinExistence type="inferred from homology"/>